<feature type="domain" description="PRC-barrel" evidence="1">
    <location>
        <begin position="15"/>
        <end position="97"/>
    </location>
</feature>
<gene>
    <name evidence="2" type="ORF">OXH18_04555</name>
</gene>
<accession>A0A9E9C5L3</accession>
<reference evidence="2" key="1">
    <citation type="submission" date="2022-12" db="EMBL/GenBank/DDBJ databases">
        <title>Polyphasic identification of a Novel Hot-Spring Cyanobacterium Ocullathermofonsia sinensis gen nov. sp. nov. and Genomic Insights on its Adaptations to the Thermal Habitat.</title>
        <authorList>
            <person name="Daroch M."/>
            <person name="Tang J."/>
            <person name="Jiang Y."/>
        </authorList>
    </citation>
    <scope>NUCLEOTIDE SEQUENCE</scope>
    <source>
        <strain evidence="2">PKUAC-SCTA174</strain>
    </source>
</reference>
<dbReference type="EMBL" id="CP113797">
    <property type="protein sequence ID" value="WAL61276.1"/>
    <property type="molecule type" value="Genomic_DNA"/>
</dbReference>
<dbReference type="InterPro" id="IPR014747">
    <property type="entry name" value="Bac_photo_RC_H_C"/>
</dbReference>
<dbReference type="Pfam" id="PF05239">
    <property type="entry name" value="PRC"/>
    <property type="match status" value="1"/>
</dbReference>
<protein>
    <submittedName>
        <fullName evidence="2">PRC-barrel domain-containing protein</fullName>
    </submittedName>
</protein>
<evidence type="ECO:0000259" key="1">
    <source>
        <dbReference type="Pfam" id="PF05239"/>
    </source>
</evidence>
<dbReference type="AlphaFoldDB" id="A0A9E9C5L3"/>
<name>A0A9E9C5L3_9CYAN</name>
<sequence>MNYRRIEDINPNYRDSFSGREIKGLPVVSDLTAGMLTDDTRERIGTVKDVLVDQQGSIQYFVVDLGAAPTGRQVLLPAEQARFDAKSDRVYAAGMTKEQAEMLPAFNESVLL</sequence>
<dbReference type="RefSeq" id="WP_268611230.1">
    <property type="nucleotide sequence ID" value="NZ_CP113797.1"/>
</dbReference>
<organism evidence="2 3">
    <name type="scientific">Thermocoleostomius sinensis A174</name>
    <dbReference type="NCBI Taxonomy" id="2016057"/>
    <lineage>
        <taxon>Bacteria</taxon>
        <taxon>Bacillati</taxon>
        <taxon>Cyanobacteriota</taxon>
        <taxon>Cyanophyceae</taxon>
        <taxon>Oculatellales</taxon>
        <taxon>Oculatellaceae</taxon>
        <taxon>Thermocoleostomius</taxon>
    </lineage>
</organism>
<dbReference type="InterPro" id="IPR027275">
    <property type="entry name" value="PRC-brl_dom"/>
</dbReference>
<dbReference type="KEGG" id="tsin:OXH18_04555"/>
<evidence type="ECO:0000313" key="3">
    <source>
        <dbReference type="Proteomes" id="UP001163152"/>
    </source>
</evidence>
<dbReference type="InterPro" id="IPR011033">
    <property type="entry name" value="PRC_barrel-like_sf"/>
</dbReference>
<dbReference type="Proteomes" id="UP001163152">
    <property type="component" value="Chromosome"/>
</dbReference>
<proteinExistence type="predicted"/>
<dbReference type="Gene3D" id="3.90.50.10">
    <property type="entry name" value="Photosynthetic Reaction Center, subunit H, domain 2"/>
    <property type="match status" value="1"/>
</dbReference>
<dbReference type="GO" id="GO:0019684">
    <property type="term" value="P:photosynthesis, light reaction"/>
    <property type="evidence" value="ECO:0007669"/>
    <property type="project" value="InterPro"/>
</dbReference>
<dbReference type="SUPFAM" id="SSF50346">
    <property type="entry name" value="PRC-barrel domain"/>
    <property type="match status" value="1"/>
</dbReference>
<evidence type="ECO:0000313" key="2">
    <source>
        <dbReference type="EMBL" id="WAL61276.1"/>
    </source>
</evidence>
<dbReference type="GO" id="GO:0030077">
    <property type="term" value="C:plasma membrane light-harvesting complex"/>
    <property type="evidence" value="ECO:0007669"/>
    <property type="project" value="InterPro"/>
</dbReference>
<keyword evidence="3" id="KW-1185">Reference proteome</keyword>